<reference evidence="2" key="1">
    <citation type="journal article" date="2014" name="Science">
        <title>Ancient hybridizations among the ancestral genomes of bread wheat.</title>
        <authorList>
            <consortium name="International Wheat Genome Sequencing Consortium,"/>
            <person name="Marcussen T."/>
            <person name="Sandve S.R."/>
            <person name="Heier L."/>
            <person name="Spannagl M."/>
            <person name="Pfeifer M."/>
            <person name="Jakobsen K.S."/>
            <person name="Wulff B.B."/>
            <person name="Steuernagel B."/>
            <person name="Mayer K.F."/>
            <person name="Olsen O.A."/>
        </authorList>
    </citation>
    <scope>NUCLEOTIDE SEQUENCE [LARGE SCALE GENOMIC DNA]</scope>
    <source>
        <strain evidence="2">cv. AL8/78</strain>
    </source>
</reference>
<dbReference type="AlphaFoldDB" id="A0A452XEM1"/>
<dbReference type="EnsemblPlants" id="AET0Gv20102200.1">
    <property type="protein sequence ID" value="AET0Gv20102200.1"/>
    <property type="gene ID" value="AET0Gv20102200"/>
</dbReference>
<dbReference type="Gramene" id="AET0Gv20102200.2">
    <property type="protein sequence ID" value="AET0Gv20102200.2"/>
    <property type="gene ID" value="AET0Gv20102200"/>
</dbReference>
<name>A0A452XEM1_AEGTS</name>
<proteinExistence type="predicted"/>
<reference evidence="1" key="3">
    <citation type="submission" date="2019-03" db="UniProtKB">
        <authorList>
            <consortium name="EnsemblPlants"/>
        </authorList>
    </citation>
    <scope>IDENTIFICATION</scope>
</reference>
<dbReference type="Gramene" id="AET0Gv20102200.1">
    <property type="protein sequence ID" value="AET0Gv20102200.1"/>
    <property type="gene ID" value="AET0Gv20102200"/>
</dbReference>
<keyword evidence="2" id="KW-1185">Reference proteome</keyword>
<evidence type="ECO:0000313" key="1">
    <source>
        <dbReference type="EnsemblPlants" id="AET0Gv20102200.2"/>
    </source>
</evidence>
<protein>
    <submittedName>
        <fullName evidence="1">Uncharacterized protein</fullName>
    </submittedName>
</protein>
<sequence length="40" mass="4419">MRCLGEEDSRKVALLGRCTPESGWCGKTPEEMWQSSACSV</sequence>
<dbReference type="EnsemblPlants" id="AET0Gv20102200.2">
    <property type="protein sequence ID" value="AET0Gv20102200.2"/>
    <property type="gene ID" value="AET0Gv20102200"/>
</dbReference>
<organism evidence="1 2">
    <name type="scientific">Aegilops tauschii subsp. strangulata</name>
    <name type="common">Goatgrass</name>
    <dbReference type="NCBI Taxonomy" id="200361"/>
    <lineage>
        <taxon>Eukaryota</taxon>
        <taxon>Viridiplantae</taxon>
        <taxon>Streptophyta</taxon>
        <taxon>Embryophyta</taxon>
        <taxon>Tracheophyta</taxon>
        <taxon>Spermatophyta</taxon>
        <taxon>Magnoliopsida</taxon>
        <taxon>Liliopsida</taxon>
        <taxon>Poales</taxon>
        <taxon>Poaceae</taxon>
        <taxon>BOP clade</taxon>
        <taxon>Pooideae</taxon>
        <taxon>Triticodae</taxon>
        <taxon>Triticeae</taxon>
        <taxon>Triticinae</taxon>
        <taxon>Aegilops</taxon>
    </lineage>
</organism>
<dbReference type="Proteomes" id="UP000015105">
    <property type="component" value="Unassembled WGS sequence"/>
</dbReference>
<reference evidence="2" key="2">
    <citation type="journal article" date="2017" name="Nat. Plants">
        <title>The Aegilops tauschii genome reveals multiple impacts of transposons.</title>
        <authorList>
            <person name="Zhao G."/>
            <person name="Zou C."/>
            <person name="Li K."/>
            <person name="Wang K."/>
            <person name="Li T."/>
            <person name="Gao L."/>
            <person name="Zhang X."/>
            <person name="Wang H."/>
            <person name="Yang Z."/>
            <person name="Liu X."/>
            <person name="Jiang W."/>
            <person name="Mao L."/>
            <person name="Kong X."/>
            <person name="Jiao Y."/>
            <person name="Jia J."/>
        </authorList>
    </citation>
    <scope>NUCLEOTIDE SEQUENCE [LARGE SCALE GENOMIC DNA]</scope>
    <source>
        <strain evidence="2">cv. AL8/78</strain>
    </source>
</reference>
<accession>A0A452XEM1</accession>
<evidence type="ECO:0000313" key="2">
    <source>
        <dbReference type="Proteomes" id="UP000015105"/>
    </source>
</evidence>